<keyword evidence="2" id="KW-0812">Transmembrane</keyword>
<dbReference type="EC" id="2.7.11.1" evidence="8"/>
<keyword evidence="4" id="KW-1133">Transmembrane helix</keyword>
<dbReference type="InterPro" id="IPR046956">
    <property type="entry name" value="RLP23-like"/>
</dbReference>
<dbReference type="PANTHER" id="PTHR48063:SF90">
    <property type="entry name" value="OS11G0565920 PROTEIN"/>
    <property type="match status" value="1"/>
</dbReference>
<evidence type="ECO:0000313" key="8">
    <source>
        <dbReference type="EMBL" id="PRQ30257.1"/>
    </source>
</evidence>
<keyword evidence="3" id="KW-0732">Signal</keyword>
<keyword evidence="9" id="KW-1185">Reference proteome</keyword>
<dbReference type="GO" id="GO:0004674">
    <property type="term" value="F:protein serine/threonine kinase activity"/>
    <property type="evidence" value="ECO:0007669"/>
    <property type="project" value="UniProtKB-KW"/>
</dbReference>
<proteinExistence type="predicted"/>
<dbReference type="GO" id="GO:0016020">
    <property type="term" value="C:membrane"/>
    <property type="evidence" value="ECO:0007669"/>
    <property type="project" value="UniProtKB-SubCell"/>
</dbReference>
<evidence type="ECO:0000256" key="5">
    <source>
        <dbReference type="ARBA" id="ARBA00023136"/>
    </source>
</evidence>
<keyword evidence="6" id="KW-0675">Receptor</keyword>
<dbReference type="Gene3D" id="3.80.10.10">
    <property type="entry name" value="Ribonuclease Inhibitor"/>
    <property type="match status" value="1"/>
</dbReference>
<gene>
    <name evidence="8" type="ORF">RchiOBHm_Chr5g0022631</name>
</gene>
<dbReference type="InterPro" id="IPR001611">
    <property type="entry name" value="Leu-rich_rpt"/>
</dbReference>
<protein>
    <submittedName>
        <fullName evidence="8">Putative non-specific serine/threonine protein kinase</fullName>
        <ecNumber evidence="8">2.7.11.1</ecNumber>
    </submittedName>
</protein>
<sequence>MDLRNLNYDEGFYWETSLGGKINPSLLSFKSLYYLDLSRNNFQGLRIPNFFGKLQSLRYLNLSYSSFVGEIPPAHGNLSNLNYLDLDFGFGSNSYSNNLNWLSHLSSLKYLNLRGVDLSSIGVGWLHDVNMLPSLLELHFVVE</sequence>
<dbReference type="Pfam" id="PF13855">
    <property type="entry name" value="LRR_8"/>
    <property type="match status" value="1"/>
</dbReference>
<dbReference type="Gramene" id="PRQ30257">
    <property type="protein sequence ID" value="PRQ30257"/>
    <property type="gene ID" value="RchiOBHm_Chr5g0022631"/>
</dbReference>
<dbReference type="OMA" id="AENDLEW"/>
<comment type="caution">
    <text evidence="8">The sequence shown here is derived from an EMBL/GenBank/DDBJ whole genome shotgun (WGS) entry which is preliminary data.</text>
</comment>
<dbReference type="STRING" id="74649.A0A2P6Q7W7"/>
<organism evidence="8 9">
    <name type="scientific">Rosa chinensis</name>
    <name type="common">China rose</name>
    <dbReference type="NCBI Taxonomy" id="74649"/>
    <lineage>
        <taxon>Eukaryota</taxon>
        <taxon>Viridiplantae</taxon>
        <taxon>Streptophyta</taxon>
        <taxon>Embryophyta</taxon>
        <taxon>Tracheophyta</taxon>
        <taxon>Spermatophyta</taxon>
        <taxon>Magnoliopsida</taxon>
        <taxon>eudicotyledons</taxon>
        <taxon>Gunneridae</taxon>
        <taxon>Pentapetalae</taxon>
        <taxon>rosids</taxon>
        <taxon>fabids</taxon>
        <taxon>Rosales</taxon>
        <taxon>Rosaceae</taxon>
        <taxon>Rosoideae</taxon>
        <taxon>Rosoideae incertae sedis</taxon>
        <taxon>Rosa</taxon>
    </lineage>
</organism>
<keyword evidence="8" id="KW-0808">Transferase</keyword>
<keyword evidence="8" id="KW-0418">Kinase</keyword>
<dbReference type="PANTHER" id="PTHR48063">
    <property type="entry name" value="LRR RECEPTOR-LIKE KINASE"/>
    <property type="match status" value="1"/>
</dbReference>
<reference evidence="8 9" key="1">
    <citation type="journal article" date="2018" name="Nat. Genet.">
        <title>The Rosa genome provides new insights in the design of modern roses.</title>
        <authorList>
            <person name="Bendahmane M."/>
        </authorList>
    </citation>
    <scope>NUCLEOTIDE SEQUENCE [LARGE SCALE GENOMIC DNA]</scope>
    <source>
        <strain evidence="9">cv. Old Blush</strain>
    </source>
</reference>
<evidence type="ECO:0000256" key="7">
    <source>
        <dbReference type="ARBA" id="ARBA00023180"/>
    </source>
</evidence>
<dbReference type="SUPFAM" id="SSF52047">
    <property type="entry name" value="RNI-like"/>
    <property type="match status" value="1"/>
</dbReference>
<evidence type="ECO:0000256" key="6">
    <source>
        <dbReference type="ARBA" id="ARBA00023170"/>
    </source>
</evidence>
<keyword evidence="7" id="KW-0325">Glycoprotein</keyword>
<keyword evidence="8" id="KW-0723">Serine/threonine-protein kinase</keyword>
<dbReference type="AlphaFoldDB" id="A0A2P6Q7W7"/>
<accession>A0A2P6Q7W7</accession>
<name>A0A2P6Q7W7_ROSCH</name>
<evidence type="ECO:0000256" key="2">
    <source>
        <dbReference type="ARBA" id="ARBA00022692"/>
    </source>
</evidence>
<evidence type="ECO:0000256" key="3">
    <source>
        <dbReference type="ARBA" id="ARBA00022729"/>
    </source>
</evidence>
<dbReference type="InterPro" id="IPR032675">
    <property type="entry name" value="LRR_dom_sf"/>
</dbReference>
<evidence type="ECO:0000256" key="1">
    <source>
        <dbReference type="ARBA" id="ARBA00004479"/>
    </source>
</evidence>
<evidence type="ECO:0000256" key="4">
    <source>
        <dbReference type="ARBA" id="ARBA00022989"/>
    </source>
</evidence>
<dbReference type="EMBL" id="PDCK01000043">
    <property type="protein sequence ID" value="PRQ30257.1"/>
    <property type="molecule type" value="Genomic_DNA"/>
</dbReference>
<comment type="subcellular location">
    <subcellularLocation>
        <location evidence="1">Membrane</location>
        <topology evidence="1">Single-pass type I membrane protein</topology>
    </subcellularLocation>
</comment>
<evidence type="ECO:0000313" key="9">
    <source>
        <dbReference type="Proteomes" id="UP000238479"/>
    </source>
</evidence>
<keyword evidence="5" id="KW-0472">Membrane</keyword>
<dbReference type="Proteomes" id="UP000238479">
    <property type="component" value="Chromosome 5"/>
</dbReference>